<evidence type="ECO:0000256" key="8">
    <source>
        <dbReference type="ARBA" id="ARBA00023224"/>
    </source>
</evidence>
<name>A0AAU0QLS4_9NEOP</name>
<evidence type="ECO:0000256" key="6">
    <source>
        <dbReference type="ARBA" id="ARBA00023136"/>
    </source>
</evidence>
<protein>
    <submittedName>
        <fullName evidence="10">Odorant receptor</fullName>
    </submittedName>
</protein>
<keyword evidence="4" id="KW-0552">Olfaction</keyword>
<evidence type="ECO:0000256" key="5">
    <source>
        <dbReference type="ARBA" id="ARBA00022989"/>
    </source>
</evidence>
<evidence type="ECO:0000256" key="1">
    <source>
        <dbReference type="ARBA" id="ARBA00004141"/>
    </source>
</evidence>
<keyword evidence="7 10" id="KW-0675">Receptor</keyword>
<dbReference type="GO" id="GO:0016020">
    <property type="term" value="C:membrane"/>
    <property type="evidence" value="ECO:0007669"/>
    <property type="project" value="UniProtKB-SubCell"/>
</dbReference>
<dbReference type="GO" id="GO:0004984">
    <property type="term" value="F:olfactory receptor activity"/>
    <property type="evidence" value="ECO:0007669"/>
    <property type="project" value="InterPro"/>
</dbReference>
<evidence type="ECO:0000256" key="9">
    <source>
        <dbReference type="SAM" id="Phobius"/>
    </source>
</evidence>
<evidence type="ECO:0000256" key="7">
    <source>
        <dbReference type="ARBA" id="ARBA00023170"/>
    </source>
</evidence>
<keyword evidence="6 9" id="KW-0472">Membrane</keyword>
<evidence type="ECO:0000313" key="10">
    <source>
        <dbReference type="EMBL" id="WPO56480.1"/>
    </source>
</evidence>
<dbReference type="GO" id="GO:0005549">
    <property type="term" value="F:odorant binding"/>
    <property type="evidence" value="ECO:0007669"/>
    <property type="project" value="InterPro"/>
</dbReference>
<feature type="transmembrane region" description="Helical" evidence="9">
    <location>
        <begin position="6"/>
        <end position="27"/>
    </location>
</feature>
<sequence length="127" mass="14660">MILNTYISYICAFLVCTMDLFLCLMVFQIIGHIKILRHALRSFPTVKSQNDQLELHHVKETASCDLMFNKQENDIIKTKIKECVEHHLLIVNFADDISQFFGPLLAINYLNHLIILSLLLLECLQGV</sequence>
<dbReference type="Pfam" id="PF02949">
    <property type="entry name" value="7tm_6"/>
    <property type="match status" value="1"/>
</dbReference>
<reference evidence="10" key="1">
    <citation type="submission" date="2023-05" db="EMBL/GenBank/DDBJ databases">
        <authorList>
            <person name="Pathak J."/>
            <person name="Thiruvengadam V."/>
            <person name="Gracy G.R."/>
            <person name="M M."/>
        </authorList>
    </citation>
    <scope>NUCLEOTIDE SEQUENCE</scope>
    <source>
        <tissue evidence="10">Head and antenna</tissue>
    </source>
</reference>
<keyword evidence="8" id="KW-0807">Transducer</keyword>
<keyword evidence="3 9" id="KW-0812">Transmembrane</keyword>
<dbReference type="AlphaFoldDB" id="A0AAU0QLS4"/>
<evidence type="ECO:0000256" key="2">
    <source>
        <dbReference type="ARBA" id="ARBA00022606"/>
    </source>
</evidence>
<dbReference type="GO" id="GO:0007165">
    <property type="term" value="P:signal transduction"/>
    <property type="evidence" value="ECO:0007669"/>
    <property type="project" value="UniProtKB-KW"/>
</dbReference>
<accession>A0AAU0QLS4</accession>
<comment type="subcellular location">
    <subcellularLocation>
        <location evidence="1">Membrane</location>
        <topology evidence="1">Multi-pass membrane protein</topology>
    </subcellularLocation>
</comment>
<keyword evidence="2" id="KW-0716">Sensory transduction</keyword>
<evidence type="ECO:0000256" key="3">
    <source>
        <dbReference type="ARBA" id="ARBA00022692"/>
    </source>
</evidence>
<organism evidence="10">
    <name type="scientific">Leucinodes orbonalis</name>
    <dbReference type="NCBI Taxonomy" id="711050"/>
    <lineage>
        <taxon>Eukaryota</taxon>
        <taxon>Metazoa</taxon>
        <taxon>Ecdysozoa</taxon>
        <taxon>Arthropoda</taxon>
        <taxon>Hexapoda</taxon>
        <taxon>Insecta</taxon>
        <taxon>Pterygota</taxon>
        <taxon>Neoptera</taxon>
        <taxon>Endopterygota</taxon>
        <taxon>Lepidoptera</taxon>
        <taxon>Glossata</taxon>
        <taxon>Ditrysia</taxon>
        <taxon>Pyraloidea</taxon>
        <taxon>Crambidae</taxon>
        <taxon>Spilomelinae</taxon>
        <taxon>Leucinodes</taxon>
    </lineage>
</organism>
<dbReference type="InterPro" id="IPR004117">
    <property type="entry name" value="7tm6_olfct_rcpt"/>
</dbReference>
<dbReference type="EMBL" id="OQ970373">
    <property type="protein sequence ID" value="WPO56480.1"/>
    <property type="molecule type" value="mRNA"/>
</dbReference>
<proteinExistence type="evidence at transcript level"/>
<keyword evidence="5 9" id="KW-1133">Transmembrane helix</keyword>
<evidence type="ECO:0000256" key="4">
    <source>
        <dbReference type="ARBA" id="ARBA00022725"/>
    </source>
</evidence>